<feature type="transmembrane region" description="Helical" evidence="1">
    <location>
        <begin position="33"/>
        <end position="52"/>
    </location>
</feature>
<keyword evidence="4" id="KW-1185">Reference proteome</keyword>
<dbReference type="EMBL" id="FORI01000010">
    <property type="protein sequence ID" value="SFI98752.1"/>
    <property type="molecule type" value="Genomic_DNA"/>
</dbReference>
<sequence>MKKFLKALFYVIAAVYPILVFTLLVVFKVETKVLSLCIIALAAAFFLSATGSKKTSDKKGVLDWKPLLSSGLFLAAGLFCFFTGKELFLKLYSVVISATLLVVFGSTLFLKPTIIFRFATLADKSIKGSSYEKQVELYCKKVTIVWCCFFILNGTTSGITAFSDKIFGLSLEQSRKVWAIYNGGISYVLMGLLFTVEFIIRKLVDRKMIKAYPISKFKADSRKDDYVLCYEDTWSKGNYKTWKDFLIDTAKLRKYIESTGADEFVLHCEDYWYFLCTFVALLQCKKAAYLTQNITPSFMADVRKPGMIFLTDQNIADPSAPSVADAVLIQKLVEESELPSETEFRTTPEINGEETRIFLFTSGSTGKPKAVPQRMKEFEEDNAFIISKWAGEFTNRKLLTTVSQHHIYGFLFGISLPFTLGCPFRRNRVEFPEEFEKLTDVSYILIATPAFLKRTVEVEDKLAMKNVWIFTSGGAVSEELAVQTEKVFGFCPLEVYGSTETSGIAYRQQNKDKLVWTPFANAKIWLGDDGCLRIISPYIKNPEGFATADLAEIFEDGRFLLKGRSDSIVKIEEKRISMTEVENRLLETGLVEDVKVVAMMNDVRQYLAAAVVLNAKGREQFKDTEKYLINRWFHDFLMKYFENVVIPKKWRFMDKLPVDVQGKKHKLEIMALFEEK</sequence>
<feature type="transmembrane region" description="Helical" evidence="1">
    <location>
        <begin position="178"/>
        <end position="200"/>
    </location>
</feature>
<keyword evidence="1" id="KW-1133">Transmembrane helix</keyword>
<feature type="domain" description="AMP-dependent synthetase/ligase" evidence="2">
    <location>
        <begin position="324"/>
        <end position="523"/>
    </location>
</feature>
<evidence type="ECO:0000313" key="3">
    <source>
        <dbReference type="EMBL" id="SFI98752.1"/>
    </source>
</evidence>
<feature type="transmembrane region" description="Helical" evidence="1">
    <location>
        <begin position="143"/>
        <end position="163"/>
    </location>
</feature>
<keyword evidence="3" id="KW-0436">Ligase</keyword>
<organism evidence="3 4">
    <name type="scientific">Treponema bryantii</name>
    <dbReference type="NCBI Taxonomy" id="163"/>
    <lineage>
        <taxon>Bacteria</taxon>
        <taxon>Pseudomonadati</taxon>
        <taxon>Spirochaetota</taxon>
        <taxon>Spirochaetia</taxon>
        <taxon>Spirochaetales</taxon>
        <taxon>Treponemataceae</taxon>
        <taxon>Treponema</taxon>
    </lineage>
</organism>
<dbReference type="InterPro" id="IPR050237">
    <property type="entry name" value="ATP-dep_AMP-bd_enzyme"/>
</dbReference>
<dbReference type="Proteomes" id="UP000182737">
    <property type="component" value="Unassembled WGS sequence"/>
</dbReference>
<feature type="transmembrane region" description="Helical" evidence="1">
    <location>
        <begin position="64"/>
        <end position="84"/>
    </location>
</feature>
<protein>
    <submittedName>
        <fullName evidence="3">Acyl-CoA synthetase (AMP-forming)/AMP-acid ligase II</fullName>
    </submittedName>
</protein>
<proteinExistence type="predicted"/>
<keyword evidence="1" id="KW-0472">Membrane</keyword>
<feature type="transmembrane region" description="Helical" evidence="1">
    <location>
        <begin position="90"/>
        <end position="110"/>
    </location>
</feature>
<dbReference type="Pfam" id="PF00501">
    <property type="entry name" value="AMP-binding"/>
    <property type="match status" value="1"/>
</dbReference>
<evidence type="ECO:0000259" key="2">
    <source>
        <dbReference type="Pfam" id="PF00501"/>
    </source>
</evidence>
<dbReference type="OrthoDB" id="9787658at2"/>
<dbReference type="InterPro" id="IPR042099">
    <property type="entry name" value="ANL_N_sf"/>
</dbReference>
<name>A0A1I3MP83_9SPIR</name>
<gene>
    <name evidence="3" type="ORF">SAMN04487775_11022</name>
</gene>
<dbReference type="PROSITE" id="PS00455">
    <property type="entry name" value="AMP_BINDING"/>
    <property type="match status" value="1"/>
</dbReference>
<dbReference type="PANTHER" id="PTHR43767:SF10">
    <property type="entry name" value="SURFACTIN SYNTHASE SUBUNIT 1"/>
    <property type="match status" value="1"/>
</dbReference>
<evidence type="ECO:0000313" key="4">
    <source>
        <dbReference type="Proteomes" id="UP000182737"/>
    </source>
</evidence>
<evidence type="ECO:0000256" key="1">
    <source>
        <dbReference type="SAM" id="Phobius"/>
    </source>
</evidence>
<dbReference type="InterPro" id="IPR045851">
    <property type="entry name" value="AMP-bd_C_sf"/>
</dbReference>
<dbReference type="RefSeq" id="WP_074933079.1">
    <property type="nucleotide sequence ID" value="NZ_FORI01000010.1"/>
</dbReference>
<reference evidence="4" key="1">
    <citation type="submission" date="2016-10" db="EMBL/GenBank/DDBJ databases">
        <authorList>
            <person name="Varghese N."/>
            <person name="Submissions S."/>
        </authorList>
    </citation>
    <scope>NUCLEOTIDE SEQUENCE [LARGE SCALE GENOMIC DNA]</scope>
    <source>
        <strain evidence="4">XBD1002</strain>
    </source>
</reference>
<accession>A0A1I3MP83</accession>
<dbReference type="InterPro" id="IPR000873">
    <property type="entry name" value="AMP-dep_synth/lig_dom"/>
</dbReference>
<dbReference type="AlphaFoldDB" id="A0A1I3MP83"/>
<dbReference type="Gene3D" id="3.40.50.12780">
    <property type="entry name" value="N-terminal domain of ligase-like"/>
    <property type="match status" value="1"/>
</dbReference>
<dbReference type="PANTHER" id="PTHR43767">
    <property type="entry name" value="LONG-CHAIN-FATTY-ACID--COA LIGASE"/>
    <property type="match status" value="1"/>
</dbReference>
<feature type="transmembrane region" description="Helical" evidence="1">
    <location>
        <begin position="7"/>
        <end position="27"/>
    </location>
</feature>
<dbReference type="GO" id="GO:0016874">
    <property type="term" value="F:ligase activity"/>
    <property type="evidence" value="ECO:0007669"/>
    <property type="project" value="UniProtKB-KW"/>
</dbReference>
<dbReference type="SUPFAM" id="SSF56801">
    <property type="entry name" value="Acetyl-CoA synthetase-like"/>
    <property type="match status" value="1"/>
</dbReference>
<dbReference type="InterPro" id="IPR020845">
    <property type="entry name" value="AMP-binding_CS"/>
</dbReference>
<keyword evidence="1" id="KW-0812">Transmembrane</keyword>
<dbReference type="Gene3D" id="3.30.300.30">
    <property type="match status" value="1"/>
</dbReference>